<keyword evidence="2" id="KW-1185">Reference proteome</keyword>
<dbReference type="AlphaFoldDB" id="A0A226DWT7"/>
<accession>A0A226DWT7</accession>
<dbReference type="Proteomes" id="UP000198287">
    <property type="component" value="Unassembled WGS sequence"/>
</dbReference>
<evidence type="ECO:0000313" key="1">
    <source>
        <dbReference type="EMBL" id="OXA49689.1"/>
    </source>
</evidence>
<evidence type="ECO:0000313" key="2">
    <source>
        <dbReference type="Proteomes" id="UP000198287"/>
    </source>
</evidence>
<name>A0A226DWT7_FOLCA</name>
<proteinExistence type="predicted"/>
<gene>
    <name evidence="1" type="ORF">Fcan01_15777</name>
</gene>
<protein>
    <recommendedName>
        <fullName evidence="3">C-type lectin domain-containing protein</fullName>
    </recommendedName>
</protein>
<dbReference type="CDD" id="cd00037">
    <property type="entry name" value="CLECT"/>
    <property type="match status" value="1"/>
</dbReference>
<sequence>MAAKGKLNVLGSDGRVRVWRKVGESDKLKNHNDTLNDGGGCGMIWECSAPLGTLTPIRAREKCVELGMKLVRIDSTEKINWLKDMINAPTNNRYDNPWTDGELILDTHSFHWRTDRSWLSPDLQIELVDDFYLWLECNGTRLHGFGRDVQAATLCYLDIGGEVINRRSNNAPGLSKLSREDNFQEEKVLLPEGGVQSVHAELNYVGTYHGKEFYFGTGFRGQGGTQSLGRLECVEAGMNLAKIDTQEEMAWLTRDTHDLSFESRSKSSLVTFDQILCTGTILVPSATYWTDGEAKSMPTTYRWAADNSPLNSELDVGSSDAGLALDIGAEVKLVTYDKVEHKIWYLCYQQCRICPWSGLESKILVRPFMCKIIKIDSADFGRLFLIHGYRHKYRGCPIYS</sequence>
<dbReference type="SUPFAM" id="SSF56436">
    <property type="entry name" value="C-type lectin-like"/>
    <property type="match status" value="2"/>
</dbReference>
<dbReference type="EMBL" id="LNIX01000010">
    <property type="protein sequence ID" value="OXA49689.1"/>
    <property type="molecule type" value="Genomic_DNA"/>
</dbReference>
<dbReference type="InterPro" id="IPR016187">
    <property type="entry name" value="CTDL_fold"/>
</dbReference>
<reference evidence="1 2" key="1">
    <citation type="submission" date="2015-12" db="EMBL/GenBank/DDBJ databases">
        <title>The genome of Folsomia candida.</title>
        <authorList>
            <person name="Faddeeva A."/>
            <person name="Derks M.F."/>
            <person name="Anvar Y."/>
            <person name="Smit S."/>
            <person name="Van Straalen N."/>
            <person name="Roelofs D."/>
        </authorList>
    </citation>
    <scope>NUCLEOTIDE SEQUENCE [LARGE SCALE GENOMIC DNA]</scope>
    <source>
        <strain evidence="1 2">VU population</strain>
        <tissue evidence="1">Whole body</tissue>
    </source>
</reference>
<evidence type="ECO:0008006" key="3">
    <source>
        <dbReference type="Google" id="ProtNLM"/>
    </source>
</evidence>
<organism evidence="1 2">
    <name type="scientific">Folsomia candida</name>
    <name type="common">Springtail</name>
    <dbReference type="NCBI Taxonomy" id="158441"/>
    <lineage>
        <taxon>Eukaryota</taxon>
        <taxon>Metazoa</taxon>
        <taxon>Ecdysozoa</taxon>
        <taxon>Arthropoda</taxon>
        <taxon>Hexapoda</taxon>
        <taxon>Collembola</taxon>
        <taxon>Entomobryomorpha</taxon>
        <taxon>Isotomoidea</taxon>
        <taxon>Isotomidae</taxon>
        <taxon>Proisotominae</taxon>
        <taxon>Folsomia</taxon>
    </lineage>
</organism>
<comment type="caution">
    <text evidence="1">The sequence shown here is derived from an EMBL/GenBank/DDBJ whole genome shotgun (WGS) entry which is preliminary data.</text>
</comment>